<evidence type="ECO:0000313" key="3">
    <source>
        <dbReference type="Proteomes" id="UP001497623"/>
    </source>
</evidence>
<feature type="non-terminal residue" evidence="2">
    <location>
        <position position="424"/>
    </location>
</feature>
<evidence type="ECO:0000313" key="2">
    <source>
        <dbReference type="EMBL" id="CAL4122869.1"/>
    </source>
</evidence>
<evidence type="ECO:0000256" key="1">
    <source>
        <dbReference type="SAM" id="Phobius"/>
    </source>
</evidence>
<dbReference type="AlphaFoldDB" id="A0AAV2RH11"/>
<dbReference type="EMBL" id="CAXKWB010020908">
    <property type="protein sequence ID" value="CAL4122869.1"/>
    <property type="molecule type" value="Genomic_DNA"/>
</dbReference>
<accession>A0AAV2RH11</accession>
<dbReference type="Proteomes" id="UP001497623">
    <property type="component" value="Unassembled WGS sequence"/>
</dbReference>
<proteinExistence type="predicted"/>
<gene>
    <name evidence="2" type="ORF">MNOR_LOCUS23578</name>
</gene>
<protein>
    <submittedName>
        <fullName evidence="2">Uncharacterized protein</fullName>
    </submittedName>
</protein>
<organism evidence="2 3">
    <name type="scientific">Meganyctiphanes norvegica</name>
    <name type="common">Northern krill</name>
    <name type="synonym">Thysanopoda norvegica</name>
    <dbReference type="NCBI Taxonomy" id="48144"/>
    <lineage>
        <taxon>Eukaryota</taxon>
        <taxon>Metazoa</taxon>
        <taxon>Ecdysozoa</taxon>
        <taxon>Arthropoda</taxon>
        <taxon>Crustacea</taxon>
        <taxon>Multicrustacea</taxon>
        <taxon>Malacostraca</taxon>
        <taxon>Eumalacostraca</taxon>
        <taxon>Eucarida</taxon>
        <taxon>Euphausiacea</taxon>
        <taxon>Euphausiidae</taxon>
        <taxon>Meganyctiphanes</taxon>
    </lineage>
</organism>
<keyword evidence="1" id="KW-1133">Transmembrane helix</keyword>
<feature type="transmembrane region" description="Helical" evidence="1">
    <location>
        <begin position="9"/>
        <end position="28"/>
    </location>
</feature>
<comment type="caution">
    <text evidence="2">The sequence shown here is derived from an EMBL/GenBank/DDBJ whole genome shotgun (WGS) entry which is preliminary data.</text>
</comment>
<feature type="non-terminal residue" evidence="2">
    <location>
        <position position="1"/>
    </location>
</feature>
<keyword evidence="1" id="KW-0472">Membrane</keyword>
<name>A0AAV2RH11_MEGNR</name>
<reference evidence="2 3" key="1">
    <citation type="submission" date="2024-05" db="EMBL/GenBank/DDBJ databases">
        <authorList>
            <person name="Wallberg A."/>
        </authorList>
    </citation>
    <scope>NUCLEOTIDE SEQUENCE [LARGE SCALE GENOMIC DNA]</scope>
</reference>
<keyword evidence="1" id="KW-0812">Transmembrane</keyword>
<sequence length="424" mass="47624">GGVSVQRMVFATVMVFVFAAIIAPVGILDKFPFISWVPWRSLFWSSSLFSTPHSIVKRHENNIQRITDLTCNLKISEGFYQLQLSWTVPQDSVSFYEVRFGSHDLYEENFQTGILAATYTDAKLFQAGQLASVLTDNISISILTSYFVAVKICYTDGACEVTNSCQFMFEDIPERIKDLTCKVIHNEKTKQQQLMLTWTVPFDVGGYQVRYSRNVLSNINWVSGTQVMIPEPQHLFPGDQASITTVPFSISRGIHYYAAVRATHAEGVSSVVSYPCIFGIDAGITDLSVRLLRTDIVGLYQVVLMWHATNTEHSYEVRLATWSLTEDSFMQGQLIKSITVASVICWRNYQFISEPVNLLDNTEYYVAVKSSWDQGLSSAISNTVVLNVENAIAVERVTDFSFVLIPQPGVGLYQLSLKWAIPKG</sequence>
<keyword evidence="3" id="KW-1185">Reference proteome</keyword>